<dbReference type="SUPFAM" id="SSF51161">
    <property type="entry name" value="Trimeric LpxA-like enzymes"/>
    <property type="match status" value="1"/>
</dbReference>
<dbReference type="PANTHER" id="PTHR43300:SF11">
    <property type="entry name" value="ACETYLTRANSFERASE RV3034C-RELATED"/>
    <property type="match status" value="1"/>
</dbReference>
<dbReference type="InterPro" id="IPR001451">
    <property type="entry name" value="Hexapep"/>
</dbReference>
<dbReference type="GO" id="GO:0016746">
    <property type="term" value="F:acyltransferase activity"/>
    <property type="evidence" value="ECO:0007669"/>
    <property type="project" value="UniProtKB-KW"/>
</dbReference>
<proteinExistence type="inferred from homology"/>
<gene>
    <name evidence="5" type="ORF">SAMN03080617_02273</name>
</gene>
<comment type="similarity">
    <text evidence="1">Belongs to the transferase hexapeptide repeat family.</text>
</comment>
<keyword evidence="6" id="KW-1185">Reference proteome</keyword>
<dbReference type="Pfam" id="PF00132">
    <property type="entry name" value="Hexapep"/>
    <property type="match status" value="1"/>
</dbReference>
<dbReference type="Proteomes" id="UP000198756">
    <property type="component" value="Unassembled WGS sequence"/>
</dbReference>
<evidence type="ECO:0000256" key="4">
    <source>
        <dbReference type="ARBA" id="ARBA00023315"/>
    </source>
</evidence>
<dbReference type="InterPro" id="IPR050179">
    <property type="entry name" value="Trans_hexapeptide_repeat"/>
</dbReference>
<dbReference type="InterPro" id="IPR011004">
    <property type="entry name" value="Trimer_LpxA-like_sf"/>
</dbReference>
<evidence type="ECO:0000313" key="5">
    <source>
        <dbReference type="EMBL" id="SDA77986.1"/>
    </source>
</evidence>
<name>A0A1G5Y705_9BACT</name>
<dbReference type="PROSITE" id="PS00101">
    <property type="entry name" value="HEXAPEP_TRANSFERASES"/>
    <property type="match status" value="1"/>
</dbReference>
<keyword evidence="2 5" id="KW-0808">Transferase</keyword>
<dbReference type="Gene3D" id="2.160.10.10">
    <property type="entry name" value="Hexapeptide repeat proteins"/>
    <property type="match status" value="1"/>
</dbReference>
<accession>A0A1G5Y705</accession>
<dbReference type="STRING" id="279824.SAMN03080617_02273"/>
<organism evidence="5 6">
    <name type="scientific">Algoriphagus alkaliphilus</name>
    <dbReference type="NCBI Taxonomy" id="279824"/>
    <lineage>
        <taxon>Bacteria</taxon>
        <taxon>Pseudomonadati</taxon>
        <taxon>Bacteroidota</taxon>
        <taxon>Cytophagia</taxon>
        <taxon>Cytophagales</taxon>
        <taxon>Cyclobacteriaceae</taxon>
        <taxon>Algoriphagus</taxon>
    </lineage>
</organism>
<dbReference type="AlphaFoldDB" id="A0A1G5Y705"/>
<dbReference type="EMBL" id="FMXE01000014">
    <property type="protein sequence ID" value="SDA77986.1"/>
    <property type="molecule type" value="Genomic_DNA"/>
</dbReference>
<dbReference type="OrthoDB" id="9814490at2"/>
<keyword evidence="4" id="KW-0012">Acyltransferase</keyword>
<dbReference type="CDD" id="cd03349">
    <property type="entry name" value="LbH_XAT"/>
    <property type="match status" value="1"/>
</dbReference>
<evidence type="ECO:0000256" key="2">
    <source>
        <dbReference type="ARBA" id="ARBA00022679"/>
    </source>
</evidence>
<protein>
    <submittedName>
        <fullName evidence="5">Transferase hexapeptide (Six repeat-containing protein)</fullName>
    </submittedName>
</protein>
<reference evidence="6" key="1">
    <citation type="submission" date="2016-10" db="EMBL/GenBank/DDBJ databases">
        <authorList>
            <person name="Varghese N."/>
            <person name="Submissions S."/>
        </authorList>
    </citation>
    <scope>NUCLEOTIDE SEQUENCE [LARGE SCALE GENOMIC DNA]</scope>
    <source>
        <strain evidence="6">DSM 22703</strain>
    </source>
</reference>
<evidence type="ECO:0000256" key="3">
    <source>
        <dbReference type="ARBA" id="ARBA00022737"/>
    </source>
</evidence>
<evidence type="ECO:0000256" key="1">
    <source>
        <dbReference type="ARBA" id="ARBA00007274"/>
    </source>
</evidence>
<sequence length="219" mass="24440">MALSDKIRRFLQRISKPTYTVGKGNQVSFWTTGVHHVQFGGGNLIPENCAFADRTQLGFRTTLGTNNYFGGKAILGKYCQIGRDVAFHSTNHPISHLTTYINRQLFNGELKTLKTEQLIRIGNDVWVGHGVIVLAGVEVGDGAILAAGSVVTKNVEPYTIVAGNPAKPIRKRFSDKIVEELLLLKWWDLPEDQILKLKPLFLQNLDEVESIQDFLIPLK</sequence>
<evidence type="ECO:0000313" key="6">
    <source>
        <dbReference type="Proteomes" id="UP000198756"/>
    </source>
</evidence>
<dbReference type="PANTHER" id="PTHR43300">
    <property type="entry name" value="ACETYLTRANSFERASE"/>
    <property type="match status" value="1"/>
</dbReference>
<dbReference type="InterPro" id="IPR018357">
    <property type="entry name" value="Hexapep_transf_CS"/>
</dbReference>
<keyword evidence="3" id="KW-0677">Repeat</keyword>